<dbReference type="SUPFAM" id="SSF47986">
    <property type="entry name" value="DEATH domain"/>
    <property type="match status" value="1"/>
</dbReference>
<dbReference type="InterPro" id="IPR000488">
    <property type="entry name" value="Death_dom"/>
</dbReference>
<dbReference type="AlphaFoldDB" id="A0AAV4HF82"/>
<name>A0AAV4HF82_9GAST</name>
<gene>
    <name evidence="2" type="ORF">ElyMa_002724600</name>
</gene>
<keyword evidence="2" id="KW-0808">Transferase</keyword>
<comment type="caution">
    <text evidence="2">The sequence shown here is derived from an EMBL/GenBank/DDBJ whole genome shotgun (WGS) entry which is preliminary data.</text>
</comment>
<reference evidence="2 3" key="1">
    <citation type="journal article" date="2021" name="Elife">
        <title>Chloroplast acquisition without the gene transfer in kleptoplastic sea slugs, Plakobranchus ocellatus.</title>
        <authorList>
            <person name="Maeda T."/>
            <person name="Takahashi S."/>
            <person name="Yoshida T."/>
            <person name="Shimamura S."/>
            <person name="Takaki Y."/>
            <person name="Nagai Y."/>
            <person name="Toyoda A."/>
            <person name="Suzuki Y."/>
            <person name="Arimoto A."/>
            <person name="Ishii H."/>
            <person name="Satoh N."/>
            <person name="Nishiyama T."/>
            <person name="Hasebe M."/>
            <person name="Maruyama T."/>
            <person name="Minagawa J."/>
            <person name="Obokata J."/>
            <person name="Shigenobu S."/>
        </authorList>
    </citation>
    <scope>NUCLEOTIDE SEQUENCE [LARGE SCALE GENOMIC DNA]</scope>
</reference>
<dbReference type="Pfam" id="PF00531">
    <property type="entry name" value="Death"/>
    <property type="match status" value="1"/>
</dbReference>
<dbReference type="Proteomes" id="UP000762676">
    <property type="component" value="Unassembled WGS sequence"/>
</dbReference>
<keyword evidence="2" id="KW-0418">Kinase</keyword>
<evidence type="ECO:0000313" key="3">
    <source>
        <dbReference type="Proteomes" id="UP000762676"/>
    </source>
</evidence>
<feature type="domain" description="Death" evidence="1">
    <location>
        <begin position="86"/>
        <end position="169"/>
    </location>
</feature>
<evidence type="ECO:0000259" key="1">
    <source>
        <dbReference type="PROSITE" id="PS50017"/>
    </source>
</evidence>
<dbReference type="CDD" id="cd01670">
    <property type="entry name" value="Death"/>
    <property type="match status" value="1"/>
</dbReference>
<keyword evidence="3" id="KW-1185">Reference proteome</keyword>
<dbReference type="GO" id="GO:0016301">
    <property type="term" value="F:kinase activity"/>
    <property type="evidence" value="ECO:0007669"/>
    <property type="project" value="UniProtKB-KW"/>
</dbReference>
<dbReference type="Gene3D" id="1.10.533.10">
    <property type="entry name" value="Death Domain, Fas"/>
    <property type="match status" value="1"/>
</dbReference>
<dbReference type="InterPro" id="IPR016729">
    <property type="entry name" value="FADD"/>
</dbReference>
<protein>
    <submittedName>
        <fullName evidence="2">Receptor-interacting serine/threonine-protein kinase 1</fullName>
    </submittedName>
</protein>
<dbReference type="PROSITE" id="PS50017">
    <property type="entry name" value="DEATH_DOMAIN"/>
    <property type="match status" value="1"/>
</dbReference>
<organism evidence="2 3">
    <name type="scientific">Elysia marginata</name>
    <dbReference type="NCBI Taxonomy" id="1093978"/>
    <lineage>
        <taxon>Eukaryota</taxon>
        <taxon>Metazoa</taxon>
        <taxon>Spiralia</taxon>
        <taxon>Lophotrochozoa</taxon>
        <taxon>Mollusca</taxon>
        <taxon>Gastropoda</taxon>
        <taxon>Heterobranchia</taxon>
        <taxon>Euthyneura</taxon>
        <taxon>Panpulmonata</taxon>
        <taxon>Sacoglossa</taxon>
        <taxon>Placobranchoidea</taxon>
        <taxon>Plakobranchidae</taxon>
        <taxon>Elysia</taxon>
    </lineage>
</organism>
<evidence type="ECO:0000313" key="2">
    <source>
        <dbReference type="EMBL" id="GFR96598.1"/>
    </source>
</evidence>
<dbReference type="PANTHER" id="PTHR15077">
    <property type="entry name" value="FAS-ASSOCIATING DEATH DOMAIN-CONTAINING PROTEIN FADD"/>
    <property type="match status" value="1"/>
</dbReference>
<dbReference type="EMBL" id="BMAT01005590">
    <property type="protein sequence ID" value="GFR96598.1"/>
    <property type="molecule type" value="Genomic_DNA"/>
</dbReference>
<proteinExistence type="predicted"/>
<dbReference type="SMART" id="SM00005">
    <property type="entry name" value="DEATH"/>
    <property type="match status" value="1"/>
</dbReference>
<dbReference type="InterPro" id="IPR011029">
    <property type="entry name" value="DEATH-like_dom_sf"/>
</dbReference>
<sequence length="169" mass="18808">MAEGGGPSTDACIEDIERIEREEENQVISNRIFLSDTITGQTQVVVNNAQLVTSGPITINNYGGRRKKPKKIKPSKPLTTSTEKLSTVNLHHISENLGLLWRNLGRLLGHEDAALEQLDLDHERNSNERNYQMLRCWTSKEGKLANKAQLAKHLADCGLGKMADYLADS</sequence>
<keyword evidence="2" id="KW-0675">Receptor</keyword>
<dbReference type="GO" id="GO:0007165">
    <property type="term" value="P:signal transduction"/>
    <property type="evidence" value="ECO:0007669"/>
    <property type="project" value="InterPro"/>
</dbReference>
<accession>A0AAV4HF82</accession>